<feature type="compositionally biased region" description="Polar residues" evidence="2">
    <location>
        <begin position="480"/>
        <end position="496"/>
    </location>
</feature>
<dbReference type="GO" id="GO:0050821">
    <property type="term" value="P:protein stabilization"/>
    <property type="evidence" value="ECO:0007669"/>
    <property type="project" value="TreeGrafter"/>
</dbReference>
<feature type="compositionally biased region" description="Basic and acidic residues" evidence="2">
    <location>
        <begin position="450"/>
        <end position="460"/>
    </location>
</feature>
<feature type="compositionally biased region" description="Basic and acidic residues" evidence="2">
    <location>
        <begin position="42"/>
        <end position="63"/>
    </location>
</feature>
<dbReference type="SMART" id="SM00264">
    <property type="entry name" value="BAG"/>
    <property type="match status" value="1"/>
</dbReference>
<evidence type="ECO:0000313" key="4">
    <source>
        <dbReference type="EMBL" id="RWS06568.1"/>
    </source>
</evidence>
<protein>
    <submittedName>
        <fullName evidence="4">BAG domain-containing protein Samui-like isoform X1</fullName>
    </submittedName>
</protein>
<dbReference type="AlphaFoldDB" id="A0A443QU86"/>
<proteinExistence type="predicted"/>
<dbReference type="GO" id="GO:0016020">
    <property type="term" value="C:membrane"/>
    <property type="evidence" value="ECO:0007669"/>
    <property type="project" value="TreeGrafter"/>
</dbReference>
<dbReference type="PROSITE" id="PS51035">
    <property type="entry name" value="BAG"/>
    <property type="match status" value="1"/>
</dbReference>
<dbReference type="Gene3D" id="1.20.58.120">
    <property type="entry name" value="BAG domain"/>
    <property type="match status" value="1"/>
</dbReference>
<dbReference type="GO" id="GO:0005634">
    <property type="term" value="C:nucleus"/>
    <property type="evidence" value="ECO:0007669"/>
    <property type="project" value="TreeGrafter"/>
</dbReference>
<accession>A0A443QU86</accession>
<evidence type="ECO:0000256" key="1">
    <source>
        <dbReference type="ARBA" id="ARBA00023186"/>
    </source>
</evidence>
<dbReference type="InterPro" id="IPR003103">
    <property type="entry name" value="BAG_domain"/>
</dbReference>
<organism evidence="4 6">
    <name type="scientific">Dinothrombium tinctorium</name>
    <dbReference type="NCBI Taxonomy" id="1965070"/>
    <lineage>
        <taxon>Eukaryota</taxon>
        <taxon>Metazoa</taxon>
        <taxon>Ecdysozoa</taxon>
        <taxon>Arthropoda</taxon>
        <taxon>Chelicerata</taxon>
        <taxon>Arachnida</taxon>
        <taxon>Acari</taxon>
        <taxon>Acariformes</taxon>
        <taxon>Trombidiformes</taxon>
        <taxon>Prostigmata</taxon>
        <taxon>Anystina</taxon>
        <taxon>Parasitengona</taxon>
        <taxon>Trombidioidea</taxon>
        <taxon>Trombidiidae</taxon>
        <taxon>Dinothrombium</taxon>
    </lineage>
</organism>
<dbReference type="GO" id="GO:0005829">
    <property type="term" value="C:cytosol"/>
    <property type="evidence" value="ECO:0007669"/>
    <property type="project" value="TreeGrafter"/>
</dbReference>
<keyword evidence="1" id="KW-0143">Chaperone</keyword>
<sequence>MFYERPFGTHWPPNHFYERSMSEDPSVSKNSVPKGIPIRVVHEKQADNDSFSEAEKLSDDTRFSPETVASCSIGKQQQPQEAKIQPRVHHIPIKVEPRDGVVNGPLSRTSSVSNQRNTATSNGAFHASANGGSPHVSTSPPRDTPNTAREHIIPIHIERDMRPTAKQSQSPLNSPSPKPKTMSPSPGQTQSVKKNITPPRAASQGSHVTRIPINQEDNGNSSSTSMPHQQSSPSPQKPDPLQLISKITEEISELEKQVDEYAGESQDKKYLYLDEMLTRCMLKLDNVDVCGRDDIRQARKAAVNFVNKCITKLENKVQKPQMETDEQTNDSDKSKDVEMNYKTNESDETEQSNEEKTYQSTITTPNEDIIMKNIESSDNAVTNEASNHGAGDLPPKTEAPMETEKTTEITEVYESGIDDSETEKTITKLEDENETVNESINQQTSVLSENAHKSEAKDVEFTDADAPNEEEANTEVMAGENSQDIENKSDTSNVNDCKSLLDNFDNFSEKHEQEREGAKQERDTNEEGRKEERESQERGKEERGESKERGE</sequence>
<dbReference type="GO" id="GO:0051087">
    <property type="term" value="F:protein-folding chaperone binding"/>
    <property type="evidence" value="ECO:0007669"/>
    <property type="project" value="InterPro"/>
</dbReference>
<feature type="region of interest" description="Disordered" evidence="2">
    <location>
        <begin position="381"/>
        <end position="407"/>
    </location>
</feature>
<feature type="region of interest" description="Disordered" evidence="2">
    <location>
        <begin position="317"/>
        <end position="363"/>
    </location>
</feature>
<dbReference type="GO" id="GO:0000774">
    <property type="term" value="F:adenyl-nucleotide exchange factor activity"/>
    <property type="evidence" value="ECO:0007669"/>
    <property type="project" value="TreeGrafter"/>
</dbReference>
<dbReference type="PANTHER" id="PTHR12329:SF5">
    <property type="entry name" value="STARVIN, ISOFORM E"/>
    <property type="match status" value="1"/>
</dbReference>
<feature type="compositionally biased region" description="Basic and acidic residues" evidence="2">
    <location>
        <begin position="330"/>
        <end position="339"/>
    </location>
</feature>
<feature type="compositionally biased region" description="Polar residues" evidence="2">
    <location>
        <begin position="135"/>
        <end position="147"/>
    </location>
</feature>
<feature type="compositionally biased region" description="Polar residues" evidence="2">
    <location>
        <begin position="436"/>
        <end position="448"/>
    </location>
</feature>
<dbReference type="InterPro" id="IPR039773">
    <property type="entry name" value="BAG_chaperone_regulator"/>
</dbReference>
<dbReference type="SUPFAM" id="SSF63491">
    <property type="entry name" value="BAG domain"/>
    <property type="match status" value="1"/>
</dbReference>
<dbReference type="EMBL" id="NCKU01004015">
    <property type="protein sequence ID" value="RWS06568.1"/>
    <property type="molecule type" value="Genomic_DNA"/>
</dbReference>
<dbReference type="EMBL" id="NCKU01004014">
    <property type="protein sequence ID" value="RWS06572.1"/>
    <property type="molecule type" value="Genomic_DNA"/>
</dbReference>
<evidence type="ECO:0000259" key="3">
    <source>
        <dbReference type="PROSITE" id="PS51035"/>
    </source>
</evidence>
<gene>
    <name evidence="4" type="ORF">B4U79_13859</name>
    <name evidence="5" type="ORF">B4U79_14994</name>
</gene>
<evidence type="ECO:0000313" key="6">
    <source>
        <dbReference type="Proteomes" id="UP000285301"/>
    </source>
</evidence>
<dbReference type="PANTHER" id="PTHR12329">
    <property type="entry name" value="BCL2-ASSOCIATED ATHANOGENE"/>
    <property type="match status" value="1"/>
</dbReference>
<reference evidence="4 6" key="1">
    <citation type="journal article" date="2018" name="Gigascience">
        <title>Genomes of trombidid mites reveal novel predicted allergens and laterally-transferred genes associated with secondary metabolism.</title>
        <authorList>
            <person name="Dong X."/>
            <person name="Chaisiri K."/>
            <person name="Xia D."/>
            <person name="Armstrong S.D."/>
            <person name="Fang Y."/>
            <person name="Donnelly M.J."/>
            <person name="Kadowaki T."/>
            <person name="McGarry J.W."/>
            <person name="Darby A.C."/>
            <person name="Makepeace B.L."/>
        </authorList>
    </citation>
    <scope>NUCLEOTIDE SEQUENCE [LARGE SCALE GENOMIC DNA]</scope>
    <source>
        <strain evidence="4">UoL-WK</strain>
    </source>
</reference>
<dbReference type="STRING" id="1965070.A0A443QU86"/>
<dbReference type="Pfam" id="PF02179">
    <property type="entry name" value="BAG"/>
    <property type="match status" value="1"/>
</dbReference>
<reference evidence="4" key="2">
    <citation type="submission" date="2018-11" db="EMBL/GenBank/DDBJ databases">
        <title>Trombidioid mite genomics.</title>
        <authorList>
            <person name="Dong X."/>
        </authorList>
    </citation>
    <scope>NUCLEOTIDE SEQUENCE</scope>
    <source>
        <strain evidence="4">UoL-WK</strain>
    </source>
</reference>
<feature type="compositionally biased region" description="Low complexity" evidence="2">
    <location>
        <begin position="221"/>
        <end position="240"/>
    </location>
</feature>
<keyword evidence="6" id="KW-1185">Reference proteome</keyword>
<feature type="domain" description="BAG" evidence="3">
    <location>
        <begin position="240"/>
        <end position="317"/>
    </location>
</feature>
<feature type="region of interest" description="Disordered" evidence="2">
    <location>
        <begin position="42"/>
        <end position="240"/>
    </location>
</feature>
<evidence type="ECO:0000313" key="5">
    <source>
        <dbReference type="EMBL" id="RWS06572.1"/>
    </source>
</evidence>
<dbReference type="InterPro" id="IPR036533">
    <property type="entry name" value="BAG_dom_sf"/>
</dbReference>
<feature type="non-terminal residue" evidence="4">
    <location>
        <position position="551"/>
    </location>
</feature>
<comment type="caution">
    <text evidence="4">The sequence shown here is derived from an EMBL/GenBank/DDBJ whole genome shotgun (WGS) entry which is preliminary data.</text>
</comment>
<dbReference type="Proteomes" id="UP000285301">
    <property type="component" value="Unassembled WGS sequence"/>
</dbReference>
<feature type="compositionally biased region" description="Polar residues" evidence="2">
    <location>
        <begin position="106"/>
        <end position="123"/>
    </location>
</feature>
<name>A0A443QU86_9ACAR</name>
<dbReference type="OrthoDB" id="333905at2759"/>
<feature type="compositionally biased region" description="Basic and acidic residues" evidence="2">
    <location>
        <begin position="507"/>
        <end position="551"/>
    </location>
</feature>
<evidence type="ECO:0000256" key="2">
    <source>
        <dbReference type="SAM" id="MobiDB-lite"/>
    </source>
</evidence>
<feature type="compositionally biased region" description="Acidic residues" evidence="2">
    <location>
        <begin position="461"/>
        <end position="473"/>
    </location>
</feature>
<feature type="compositionally biased region" description="Polar residues" evidence="2">
    <location>
        <begin position="67"/>
        <end position="80"/>
    </location>
</feature>
<feature type="region of interest" description="Disordered" evidence="2">
    <location>
        <begin position="429"/>
        <end position="551"/>
    </location>
</feature>
<feature type="compositionally biased region" description="Basic and acidic residues" evidence="2">
    <location>
        <begin position="148"/>
        <end position="163"/>
    </location>
</feature>